<dbReference type="PANTHER" id="PTHR22731">
    <property type="entry name" value="RIBONUCLEASES P/MRP PROTEIN SUBUNIT POP1"/>
    <property type="match status" value="1"/>
</dbReference>
<gene>
    <name evidence="8" type="ORF">BJ322DRAFT_1114014</name>
</gene>
<name>A0A9P6H4D3_9AGAM</name>
<dbReference type="GO" id="GO:0001682">
    <property type="term" value="P:tRNA 5'-leader removal"/>
    <property type="evidence" value="ECO:0007669"/>
    <property type="project" value="InterPro"/>
</dbReference>
<evidence type="ECO:0000259" key="5">
    <source>
        <dbReference type="Pfam" id="PF06978"/>
    </source>
</evidence>
<reference evidence="8" key="1">
    <citation type="journal article" date="2020" name="Nat. Commun.">
        <title>Large-scale genome sequencing of mycorrhizal fungi provides insights into the early evolution of symbiotic traits.</title>
        <authorList>
            <person name="Miyauchi S."/>
            <person name="Kiss E."/>
            <person name="Kuo A."/>
            <person name="Drula E."/>
            <person name="Kohler A."/>
            <person name="Sanchez-Garcia M."/>
            <person name="Morin E."/>
            <person name="Andreopoulos B."/>
            <person name="Barry K.W."/>
            <person name="Bonito G."/>
            <person name="Buee M."/>
            <person name="Carver A."/>
            <person name="Chen C."/>
            <person name="Cichocki N."/>
            <person name="Clum A."/>
            <person name="Culley D."/>
            <person name="Crous P.W."/>
            <person name="Fauchery L."/>
            <person name="Girlanda M."/>
            <person name="Hayes R.D."/>
            <person name="Keri Z."/>
            <person name="LaButti K."/>
            <person name="Lipzen A."/>
            <person name="Lombard V."/>
            <person name="Magnuson J."/>
            <person name="Maillard F."/>
            <person name="Murat C."/>
            <person name="Nolan M."/>
            <person name="Ohm R.A."/>
            <person name="Pangilinan J."/>
            <person name="Pereira M.F."/>
            <person name="Perotto S."/>
            <person name="Peter M."/>
            <person name="Pfister S."/>
            <person name="Riley R."/>
            <person name="Sitrit Y."/>
            <person name="Stielow J.B."/>
            <person name="Szollosi G."/>
            <person name="Zifcakova L."/>
            <person name="Stursova M."/>
            <person name="Spatafora J.W."/>
            <person name="Tedersoo L."/>
            <person name="Vaario L.M."/>
            <person name="Yamada A."/>
            <person name="Yan M."/>
            <person name="Wang P."/>
            <person name="Xu J."/>
            <person name="Bruns T."/>
            <person name="Baldrian P."/>
            <person name="Vilgalys R."/>
            <person name="Dunand C."/>
            <person name="Henrissat B."/>
            <person name="Grigoriev I.V."/>
            <person name="Hibbett D."/>
            <person name="Nagy L.G."/>
            <person name="Martin F.M."/>
        </authorList>
    </citation>
    <scope>NUCLEOTIDE SEQUENCE</scope>
    <source>
        <strain evidence="8">UH-Tt-Lm1</strain>
    </source>
</reference>
<protein>
    <submittedName>
        <fullName evidence="8">Ribonucleases P/MRP protein subunit POP1-domain-containing protein</fullName>
    </submittedName>
</protein>
<feature type="region of interest" description="Disordered" evidence="4">
    <location>
        <begin position="1"/>
        <end position="25"/>
    </location>
</feature>
<dbReference type="AlphaFoldDB" id="A0A9P6H4D3"/>
<keyword evidence="9" id="KW-1185">Reference proteome</keyword>
<dbReference type="Pfam" id="PF22770">
    <property type="entry name" value="POP1_C"/>
    <property type="match status" value="1"/>
</dbReference>
<dbReference type="InterPro" id="IPR012590">
    <property type="entry name" value="POPLD_dom"/>
</dbReference>
<dbReference type="InterPro" id="IPR039182">
    <property type="entry name" value="Pop1"/>
</dbReference>
<dbReference type="GO" id="GO:0005655">
    <property type="term" value="C:nucleolar ribonuclease P complex"/>
    <property type="evidence" value="ECO:0007669"/>
    <property type="project" value="InterPro"/>
</dbReference>
<keyword evidence="2" id="KW-0819">tRNA processing</keyword>
<evidence type="ECO:0000259" key="6">
    <source>
        <dbReference type="Pfam" id="PF08170"/>
    </source>
</evidence>
<evidence type="ECO:0000256" key="1">
    <source>
        <dbReference type="ARBA" id="ARBA00004123"/>
    </source>
</evidence>
<evidence type="ECO:0000256" key="4">
    <source>
        <dbReference type="SAM" id="MobiDB-lite"/>
    </source>
</evidence>
<keyword evidence="3" id="KW-0539">Nucleus</keyword>
<sequence length="765" mass="85699">MPAKRKIQDSEGTGGSEPNGRKKGRIQEARQIVTQVHTHAADGSSSKLPVSLDVERFTDARTFEITAMQDAIGNARAGSSKRSWQKLPRRLRRRAASHDVRRVPVYLRDKAKTEMDPLHKNAPPKSKSKTLGKKKTVPRTEKLSKRQRDKLWLETHIWHAKRMKMQTLWGYRLALHPTEKAFRSSHRASKHGCILHDASYHEIIEVRGPQALLVSLVDLCCESSTSPGSIRYLTGARACEALLYTPNSYPHDLVGPVTILWRPTTPLEPIDLGHSQRTVWFICHPSISESAFRGLIISSSFVVEASKSDNKRKHKVEVVDLRGKYNFFELMGPKSSQVIRGALAPIFDDERKEFDRFWDRLQHLQCPGGLPSGMIIGLKVHDPRLSFPPANTSVKVPKVLPPQQSVDPSPRLACSELWETSCAPQAKPRFCKKDLDERRAKNLIPGGKLNPLHEDDQVPLLLIRYSMSSQSGLQPMHGWKMVIPSGWAMPFLTSLTYTGTLVGGQQQRDTQMLEAGVPRFPHDFPTTEPYREHTEAWEASERCLWERTPPAKRVNYERLGIDNPWKADWGKVLSRCTTTVAGYAPTQRDVTHPWLLNKYLASAVLDGTAGASDPAAWLYAKLAGIRLAHGDTGLSLETSANDLWRDALVQVQVELHGRGTLGDLAAIYLLRSDELRTCGSSLERIRESVELEHSLQDVMIGYITSGAYSLSRGRPSGIGTVALSQMVGVKKQMLAISNPGYMVKVRNRNSNSCYLARIQLVHHLN</sequence>
<dbReference type="Pfam" id="PF08170">
    <property type="entry name" value="POPLD"/>
    <property type="match status" value="1"/>
</dbReference>
<feature type="region of interest" description="Disordered" evidence="4">
    <location>
        <begin position="110"/>
        <end position="143"/>
    </location>
</feature>
<evidence type="ECO:0000259" key="7">
    <source>
        <dbReference type="Pfam" id="PF22770"/>
    </source>
</evidence>
<dbReference type="Proteomes" id="UP000736335">
    <property type="component" value="Unassembled WGS sequence"/>
</dbReference>
<feature type="domain" description="POP1 C-terminal" evidence="7">
    <location>
        <begin position="690"/>
        <end position="761"/>
    </location>
</feature>
<organism evidence="8 9">
    <name type="scientific">Thelephora terrestris</name>
    <dbReference type="NCBI Taxonomy" id="56493"/>
    <lineage>
        <taxon>Eukaryota</taxon>
        <taxon>Fungi</taxon>
        <taxon>Dikarya</taxon>
        <taxon>Basidiomycota</taxon>
        <taxon>Agaricomycotina</taxon>
        <taxon>Agaricomycetes</taxon>
        <taxon>Thelephorales</taxon>
        <taxon>Thelephoraceae</taxon>
        <taxon>Thelephora</taxon>
    </lineage>
</organism>
<feature type="domain" description="POPLD" evidence="6">
    <location>
        <begin position="478"/>
        <end position="569"/>
    </location>
</feature>
<dbReference type="InterPro" id="IPR009723">
    <property type="entry name" value="Pop1_N"/>
</dbReference>
<dbReference type="GO" id="GO:0000172">
    <property type="term" value="C:ribonuclease MRP complex"/>
    <property type="evidence" value="ECO:0007669"/>
    <property type="project" value="InterPro"/>
</dbReference>
<dbReference type="InterPro" id="IPR055079">
    <property type="entry name" value="POP1_C"/>
</dbReference>
<comment type="subcellular location">
    <subcellularLocation>
        <location evidence="1">Nucleus</location>
    </subcellularLocation>
</comment>
<comment type="caution">
    <text evidence="8">The sequence shown here is derived from an EMBL/GenBank/DDBJ whole genome shotgun (WGS) entry which is preliminary data.</text>
</comment>
<evidence type="ECO:0000313" key="9">
    <source>
        <dbReference type="Proteomes" id="UP000736335"/>
    </source>
</evidence>
<evidence type="ECO:0000313" key="8">
    <source>
        <dbReference type="EMBL" id="KAF9778671.1"/>
    </source>
</evidence>
<evidence type="ECO:0000256" key="3">
    <source>
        <dbReference type="ARBA" id="ARBA00023242"/>
    </source>
</evidence>
<feature type="compositionally biased region" description="Basic residues" evidence="4">
    <location>
        <begin position="126"/>
        <end position="137"/>
    </location>
</feature>
<accession>A0A9P6H4D3</accession>
<dbReference type="PANTHER" id="PTHR22731:SF3">
    <property type="entry name" value="RIBONUCLEASES P_MRP PROTEIN SUBUNIT POP1"/>
    <property type="match status" value="1"/>
</dbReference>
<proteinExistence type="predicted"/>
<dbReference type="Pfam" id="PF06978">
    <property type="entry name" value="POP1_N"/>
    <property type="match status" value="1"/>
</dbReference>
<dbReference type="InterPro" id="IPR027266">
    <property type="entry name" value="TrmE/GcvT-like"/>
</dbReference>
<dbReference type="OrthoDB" id="442863at2759"/>
<dbReference type="Gene3D" id="3.30.1360.120">
    <property type="entry name" value="Probable tRNA modification gtpase trme, domain 1"/>
    <property type="match status" value="1"/>
</dbReference>
<evidence type="ECO:0000256" key="2">
    <source>
        <dbReference type="ARBA" id="ARBA00022694"/>
    </source>
</evidence>
<feature type="compositionally biased region" description="Basic and acidic residues" evidence="4">
    <location>
        <begin position="110"/>
        <end position="119"/>
    </location>
</feature>
<reference evidence="8" key="2">
    <citation type="submission" date="2020-11" db="EMBL/GenBank/DDBJ databases">
        <authorList>
            <consortium name="DOE Joint Genome Institute"/>
            <person name="Kuo A."/>
            <person name="Miyauchi S."/>
            <person name="Kiss E."/>
            <person name="Drula E."/>
            <person name="Kohler A."/>
            <person name="Sanchez-Garcia M."/>
            <person name="Andreopoulos B."/>
            <person name="Barry K.W."/>
            <person name="Bonito G."/>
            <person name="Buee M."/>
            <person name="Carver A."/>
            <person name="Chen C."/>
            <person name="Cichocki N."/>
            <person name="Clum A."/>
            <person name="Culley D."/>
            <person name="Crous P.W."/>
            <person name="Fauchery L."/>
            <person name="Girlanda M."/>
            <person name="Hayes R."/>
            <person name="Keri Z."/>
            <person name="Labutti K."/>
            <person name="Lipzen A."/>
            <person name="Lombard V."/>
            <person name="Magnuson J."/>
            <person name="Maillard F."/>
            <person name="Morin E."/>
            <person name="Murat C."/>
            <person name="Nolan M."/>
            <person name="Ohm R."/>
            <person name="Pangilinan J."/>
            <person name="Pereira M."/>
            <person name="Perotto S."/>
            <person name="Peter M."/>
            <person name="Riley R."/>
            <person name="Sitrit Y."/>
            <person name="Stielow B."/>
            <person name="Szollosi G."/>
            <person name="Zifcakova L."/>
            <person name="Stursova M."/>
            <person name="Spatafora J.W."/>
            <person name="Tedersoo L."/>
            <person name="Vaario L.-M."/>
            <person name="Yamada A."/>
            <person name="Yan M."/>
            <person name="Wang P."/>
            <person name="Xu J."/>
            <person name="Bruns T."/>
            <person name="Baldrian P."/>
            <person name="Vilgalys R."/>
            <person name="Henrissat B."/>
            <person name="Grigoriev I.V."/>
            <person name="Hibbett D."/>
            <person name="Nagy L.G."/>
            <person name="Martin F.M."/>
        </authorList>
    </citation>
    <scope>NUCLEOTIDE SEQUENCE</scope>
    <source>
        <strain evidence="8">UH-Tt-Lm1</strain>
    </source>
</reference>
<dbReference type="SUPFAM" id="SSF103025">
    <property type="entry name" value="Folate-binding domain"/>
    <property type="match status" value="1"/>
</dbReference>
<feature type="domain" description="Pop1 N-terminal" evidence="5">
    <location>
        <begin position="128"/>
        <end position="208"/>
    </location>
</feature>
<dbReference type="EMBL" id="WIUZ02000022">
    <property type="protein sequence ID" value="KAF9778671.1"/>
    <property type="molecule type" value="Genomic_DNA"/>
</dbReference>